<evidence type="ECO:0000256" key="1">
    <source>
        <dbReference type="SAM" id="Coils"/>
    </source>
</evidence>
<dbReference type="PANTHER" id="PTHR45615">
    <property type="entry name" value="MYOSIN HEAVY CHAIN, NON-MUSCLE"/>
    <property type="match status" value="1"/>
</dbReference>
<protein>
    <submittedName>
        <fullName evidence="3">Uncharacterized protein</fullName>
    </submittedName>
</protein>
<dbReference type="Proteomes" id="UP000232323">
    <property type="component" value="Unassembled WGS sequence"/>
</dbReference>
<keyword evidence="1" id="KW-0175">Coiled coil</keyword>
<dbReference type="OrthoDB" id="551637at2759"/>
<feature type="compositionally biased region" description="Low complexity" evidence="2">
    <location>
        <begin position="229"/>
        <end position="239"/>
    </location>
</feature>
<dbReference type="PANTHER" id="PTHR45615:SF40">
    <property type="entry name" value="MYOSIN HEAVY CHAIN, NON-MUSCLE"/>
    <property type="match status" value="1"/>
</dbReference>
<organism evidence="3 4">
    <name type="scientific">Chlamydomonas eustigma</name>
    <dbReference type="NCBI Taxonomy" id="1157962"/>
    <lineage>
        <taxon>Eukaryota</taxon>
        <taxon>Viridiplantae</taxon>
        <taxon>Chlorophyta</taxon>
        <taxon>core chlorophytes</taxon>
        <taxon>Chlorophyceae</taxon>
        <taxon>CS clade</taxon>
        <taxon>Chlamydomonadales</taxon>
        <taxon>Chlamydomonadaceae</taxon>
        <taxon>Chlamydomonas</taxon>
    </lineage>
</organism>
<feature type="compositionally biased region" description="Basic and acidic residues" evidence="2">
    <location>
        <begin position="44"/>
        <end position="62"/>
    </location>
</feature>
<dbReference type="GO" id="GO:0016460">
    <property type="term" value="C:myosin II complex"/>
    <property type="evidence" value="ECO:0007669"/>
    <property type="project" value="TreeGrafter"/>
</dbReference>
<gene>
    <name evidence="3" type="ORF">CEUSTIGMA_g520.t1</name>
</gene>
<dbReference type="GO" id="GO:0110085">
    <property type="term" value="C:mitotic actomyosin contractile ring"/>
    <property type="evidence" value="ECO:0007669"/>
    <property type="project" value="TreeGrafter"/>
</dbReference>
<feature type="region of interest" description="Disordered" evidence="2">
    <location>
        <begin position="124"/>
        <end position="203"/>
    </location>
</feature>
<feature type="coiled-coil region" evidence="1">
    <location>
        <begin position="546"/>
        <end position="594"/>
    </location>
</feature>
<feature type="compositionally biased region" description="Polar residues" evidence="2">
    <location>
        <begin position="13"/>
        <end position="27"/>
    </location>
</feature>
<dbReference type="Gene3D" id="1.10.287.1490">
    <property type="match status" value="1"/>
</dbReference>
<dbReference type="STRING" id="1157962.A0A250WQE8"/>
<feature type="region of interest" description="Disordered" evidence="2">
    <location>
        <begin position="218"/>
        <end position="245"/>
    </location>
</feature>
<feature type="compositionally biased region" description="Polar residues" evidence="2">
    <location>
        <begin position="129"/>
        <end position="156"/>
    </location>
</feature>
<comment type="caution">
    <text evidence="3">The sequence shown here is derived from an EMBL/GenBank/DDBJ whole genome shotgun (WGS) entry which is preliminary data.</text>
</comment>
<feature type="compositionally biased region" description="Polar residues" evidence="2">
    <location>
        <begin position="505"/>
        <end position="516"/>
    </location>
</feature>
<dbReference type="GO" id="GO:1902404">
    <property type="term" value="P:mitotic actomyosin contractile ring contraction"/>
    <property type="evidence" value="ECO:0007669"/>
    <property type="project" value="TreeGrafter"/>
</dbReference>
<dbReference type="GO" id="GO:0032982">
    <property type="term" value="C:myosin filament"/>
    <property type="evidence" value="ECO:0007669"/>
    <property type="project" value="TreeGrafter"/>
</dbReference>
<feature type="coiled-coil region" evidence="1">
    <location>
        <begin position="336"/>
        <end position="422"/>
    </location>
</feature>
<feature type="coiled-coil region" evidence="1">
    <location>
        <begin position="739"/>
        <end position="798"/>
    </location>
</feature>
<feature type="region of interest" description="Disordered" evidence="2">
    <location>
        <begin position="464"/>
        <end position="516"/>
    </location>
</feature>
<evidence type="ECO:0000256" key="2">
    <source>
        <dbReference type="SAM" id="MobiDB-lite"/>
    </source>
</evidence>
<feature type="coiled-coil region" evidence="1">
    <location>
        <begin position="656"/>
        <end position="697"/>
    </location>
</feature>
<feature type="compositionally biased region" description="Basic and acidic residues" evidence="2">
    <location>
        <begin position="464"/>
        <end position="488"/>
    </location>
</feature>
<accession>A0A250WQE8</accession>
<dbReference type="EMBL" id="BEGY01000002">
    <property type="protein sequence ID" value="GAX73067.1"/>
    <property type="molecule type" value="Genomic_DNA"/>
</dbReference>
<dbReference type="GO" id="GO:0000146">
    <property type="term" value="F:microfilament motor activity"/>
    <property type="evidence" value="ECO:0007669"/>
    <property type="project" value="TreeGrafter"/>
</dbReference>
<evidence type="ECO:0000313" key="3">
    <source>
        <dbReference type="EMBL" id="GAX73067.1"/>
    </source>
</evidence>
<feature type="region of interest" description="Disordered" evidence="2">
    <location>
        <begin position="258"/>
        <end position="326"/>
    </location>
</feature>
<proteinExistence type="predicted"/>
<feature type="compositionally biased region" description="Polar residues" evidence="2">
    <location>
        <begin position="178"/>
        <end position="203"/>
    </location>
</feature>
<feature type="region of interest" description="Disordered" evidence="2">
    <location>
        <begin position="1"/>
        <end position="68"/>
    </location>
</feature>
<feature type="compositionally biased region" description="Polar residues" evidence="2">
    <location>
        <begin position="261"/>
        <end position="289"/>
    </location>
</feature>
<feature type="compositionally biased region" description="Low complexity" evidence="2">
    <location>
        <begin position="490"/>
        <end position="503"/>
    </location>
</feature>
<name>A0A250WQE8_9CHLO</name>
<feature type="region of interest" description="Disordered" evidence="2">
    <location>
        <begin position="92"/>
        <end position="111"/>
    </location>
</feature>
<dbReference type="GO" id="GO:0051015">
    <property type="term" value="F:actin filament binding"/>
    <property type="evidence" value="ECO:0007669"/>
    <property type="project" value="TreeGrafter"/>
</dbReference>
<evidence type="ECO:0000313" key="4">
    <source>
        <dbReference type="Proteomes" id="UP000232323"/>
    </source>
</evidence>
<keyword evidence="4" id="KW-1185">Reference proteome</keyword>
<reference evidence="3 4" key="1">
    <citation type="submission" date="2017-08" db="EMBL/GenBank/DDBJ databases">
        <title>Acidophilic green algal genome provides insights into adaptation to an acidic environment.</title>
        <authorList>
            <person name="Hirooka S."/>
            <person name="Hirose Y."/>
            <person name="Kanesaki Y."/>
            <person name="Higuchi S."/>
            <person name="Fujiwara T."/>
            <person name="Onuma R."/>
            <person name="Era A."/>
            <person name="Ohbayashi R."/>
            <person name="Uzuka A."/>
            <person name="Nozaki H."/>
            <person name="Yoshikawa H."/>
            <person name="Miyagishima S.Y."/>
        </authorList>
    </citation>
    <scope>NUCLEOTIDE SEQUENCE [LARGE SCALE GENOMIC DNA]</scope>
    <source>
        <strain evidence="3 4">NIES-2499</strain>
    </source>
</reference>
<dbReference type="AlphaFoldDB" id="A0A250WQE8"/>
<sequence>MQESSRRHGHSSGVETSRDLSQGSRESQSYERTPHVSTTSSRRSRQEILDSKAHFQDRRGSEQDEDDSLMKAQMKALQQRMANLGRQINDMQKRTDTAEVPPSHTYFSSRVSEETFTAEILKASVTGPPKSSTYPTLPHKPSSTSYKPSLLKSNSPGGHAASYSSTPTPSTRSVLPGHTSTSHYAATVPHSTHQPSSYQLPLPTFSQATPSMISLAATSGSPSVAAPPSNHTYLHSSSSHYHDSGLQAFTPSNIIHRHANSSHLPSTTTSEYYPRGSTRSPQFNRSVGSPTRGLHVHGSLQAALSRGPGGINYQESPGPGQPIGDASANALQHREVERLKSWIQEMRSERRRLEDRLLNGEAQSQRSLDMRDELENQVVALSRQRDVLEAEVTSIMSLQQLANDLTQEVHSLKSELSDASDSNAHYAAQHSQLHAAVAEASAQLDALTAGHEKVSRKYKKAVQKLEEEERTVHDLSRELDTTQKELQARESSLSELKASSEVLQHASSRMQQQTASRTKELEGLVITLQQQLAEEQSRNTGALRMAEDSAREVKELSSRAEFLRSEREKALKLLQNEQQQGSVLKKSIEALQAQKTDLDMSARSQLEALQKQFELQASAASRQYEFQVSSVEKQYTSLQKQYDAAVLSHEKLVGLHNGLRKERDELWQEVEQLRRNNAALQRERDELVAKLVALRGEAKYSVEDVVQDRDQRLRALTDQHEQLVMEVRSKYEKKILDMVQGHDNKLRGMMDLLERLKEEHSSAVHTSENQRNAVAHLKQQLQEALVNRDDILKDLEAEREFSKDLNKIVNQIRGHDVERPPSSLLRR</sequence>